<evidence type="ECO:0000313" key="3">
    <source>
        <dbReference type="EMBL" id="GGA64314.1"/>
    </source>
</evidence>
<comment type="caution">
    <text evidence="3">The sequence shown here is derived from an EMBL/GenBank/DDBJ whole genome shotgun (WGS) entry which is preliminary data.</text>
</comment>
<evidence type="ECO:0000259" key="2">
    <source>
        <dbReference type="Pfam" id="PF04679"/>
    </source>
</evidence>
<dbReference type="Gene3D" id="2.40.50.140">
    <property type="entry name" value="Nucleic acid-binding proteins"/>
    <property type="match status" value="1"/>
</dbReference>
<dbReference type="Pfam" id="PF04679">
    <property type="entry name" value="DNA_ligase_A_C"/>
    <property type="match status" value="1"/>
</dbReference>
<accession>A0A916RPH3</accession>
<dbReference type="AlphaFoldDB" id="A0A916RPH3"/>
<dbReference type="Proteomes" id="UP000596977">
    <property type="component" value="Unassembled WGS sequence"/>
</dbReference>
<dbReference type="GO" id="GO:0003910">
    <property type="term" value="F:DNA ligase (ATP) activity"/>
    <property type="evidence" value="ECO:0007669"/>
    <property type="project" value="UniProtKB-EC"/>
</dbReference>
<dbReference type="SUPFAM" id="SSF50249">
    <property type="entry name" value="Nucleic acid-binding proteins"/>
    <property type="match status" value="1"/>
</dbReference>
<organism evidence="3 4">
    <name type="scientific">Pelagibacterium lentulum</name>
    <dbReference type="NCBI Taxonomy" id="2029865"/>
    <lineage>
        <taxon>Bacteria</taxon>
        <taxon>Pseudomonadati</taxon>
        <taxon>Pseudomonadota</taxon>
        <taxon>Alphaproteobacteria</taxon>
        <taxon>Hyphomicrobiales</taxon>
        <taxon>Devosiaceae</taxon>
        <taxon>Pelagibacterium</taxon>
    </lineage>
</organism>
<protein>
    <recommendedName>
        <fullName evidence="1">DNA ligase (ATP)</fullName>
        <ecNumber evidence="1">6.5.1.1</ecNumber>
    </recommendedName>
</protein>
<dbReference type="EMBL" id="BMKB01000012">
    <property type="protein sequence ID" value="GGA64314.1"/>
    <property type="molecule type" value="Genomic_DNA"/>
</dbReference>
<keyword evidence="4" id="KW-1185">Reference proteome</keyword>
<dbReference type="InterPro" id="IPR012309">
    <property type="entry name" value="DNA_ligase_ATP-dep_C"/>
</dbReference>
<reference evidence="3 4" key="1">
    <citation type="journal article" date="2014" name="Int. J. Syst. Evol. Microbiol.">
        <title>Complete genome sequence of Corynebacterium casei LMG S-19264T (=DSM 44701T), isolated from a smear-ripened cheese.</title>
        <authorList>
            <consortium name="US DOE Joint Genome Institute (JGI-PGF)"/>
            <person name="Walter F."/>
            <person name="Albersmeier A."/>
            <person name="Kalinowski J."/>
            <person name="Ruckert C."/>
        </authorList>
    </citation>
    <scope>NUCLEOTIDE SEQUENCE [LARGE SCALE GENOMIC DNA]</scope>
    <source>
        <strain evidence="3 4">CGMCC 1.15896</strain>
    </source>
</reference>
<dbReference type="EC" id="6.5.1.1" evidence="1"/>
<dbReference type="GO" id="GO:0006310">
    <property type="term" value="P:DNA recombination"/>
    <property type="evidence" value="ECO:0007669"/>
    <property type="project" value="InterPro"/>
</dbReference>
<evidence type="ECO:0000313" key="4">
    <source>
        <dbReference type="Proteomes" id="UP000596977"/>
    </source>
</evidence>
<evidence type="ECO:0000256" key="1">
    <source>
        <dbReference type="ARBA" id="ARBA00012727"/>
    </source>
</evidence>
<dbReference type="InterPro" id="IPR012340">
    <property type="entry name" value="NA-bd_OB-fold"/>
</dbReference>
<dbReference type="GO" id="GO:0006281">
    <property type="term" value="P:DNA repair"/>
    <property type="evidence" value="ECO:0007669"/>
    <property type="project" value="InterPro"/>
</dbReference>
<name>A0A916RPH3_9HYPH</name>
<sequence>MVFVRPDLVVEIDFRAWTGDGKLRHASFKGMRDDADHVEIFKFDDSDG</sequence>
<proteinExistence type="predicted"/>
<feature type="domain" description="DNA ligase ATP-dependent C-terminal" evidence="2">
    <location>
        <begin position="2"/>
        <end position="34"/>
    </location>
</feature>
<gene>
    <name evidence="3" type="ORF">GCM10011499_38430</name>
</gene>